<evidence type="ECO:0000313" key="10">
    <source>
        <dbReference type="EMBL" id="EDW62226.2"/>
    </source>
</evidence>
<reference evidence="10 11" key="1">
    <citation type="journal article" date="2007" name="Nature">
        <title>Evolution of genes and genomes on the Drosophila phylogeny.</title>
        <authorList>
            <consortium name="Drosophila 12 Genomes Consortium"/>
            <person name="Clark A.G."/>
            <person name="Eisen M.B."/>
            <person name="Smith D.R."/>
            <person name="Bergman C.M."/>
            <person name="Oliver B."/>
            <person name="Markow T.A."/>
            <person name="Kaufman T.C."/>
            <person name="Kellis M."/>
            <person name="Gelbart W."/>
            <person name="Iyer V.N."/>
            <person name="Pollard D.A."/>
            <person name="Sackton T.B."/>
            <person name="Larracuente A.M."/>
            <person name="Singh N.D."/>
            <person name="Abad J.P."/>
            <person name="Abt D.N."/>
            <person name="Adryan B."/>
            <person name="Aguade M."/>
            <person name="Akashi H."/>
            <person name="Anderson W.W."/>
            <person name="Aquadro C.F."/>
            <person name="Ardell D.H."/>
            <person name="Arguello R."/>
            <person name="Artieri C.G."/>
            <person name="Barbash D.A."/>
            <person name="Barker D."/>
            <person name="Barsanti P."/>
            <person name="Batterham P."/>
            <person name="Batzoglou S."/>
            <person name="Begun D."/>
            <person name="Bhutkar A."/>
            <person name="Blanco E."/>
            <person name="Bosak S.A."/>
            <person name="Bradley R.K."/>
            <person name="Brand A.D."/>
            <person name="Brent M.R."/>
            <person name="Brooks A.N."/>
            <person name="Brown R.H."/>
            <person name="Butlin R.K."/>
            <person name="Caggese C."/>
            <person name="Calvi B.R."/>
            <person name="Bernardo de Carvalho A."/>
            <person name="Caspi A."/>
            <person name="Castrezana S."/>
            <person name="Celniker S.E."/>
            <person name="Chang J.L."/>
            <person name="Chapple C."/>
            <person name="Chatterji S."/>
            <person name="Chinwalla A."/>
            <person name="Civetta A."/>
            <person name="Clifton S.W."/>
            <person name="Comeron J.M."/>
            <person name="Costello J.C."/>
            <person name="Coyne J.A."/>
            <person name="Daub J."/>
            <person name="David R.G."/>
            <person name="Delcher A.L."/>
            <person name="Delehaunty K."/>
            <person name="Do C.B."/>
            <person name="Ebling H."/>
            <person name="Edwards K."/>
            <person name="Eickbush T."/>
            <person name="Evans J.D."/>
            <person name="Filipski A."/>
            <person name="Findeiss S."/>
            <person name="Freyhult E."/>
            <person name="Fulton L."/>
            <person name="Fulton R."/>
            <person name="Garcia A.C."/>
            <person name="Gardiner A."/>
            <person name="Garfield D.A."/>
            <person name="Garvin B.E."/>
            <person name="Gibson G."/>
            <person name="Gilbert D."/>
            <person name="Gnerre S."/>
            <person name="Godfrey J."/>
            <person name="Good R."/>
            <person name="Gotea V."/>
            <person name="Gravely B."/>
            <person name="Greenberg A.J."/>
            <person name="Griffiths-Jones S."/>
            <person name="Gross S."/>
            <person name="Guigo R."/>
            <person name="Gustafson E.A."/>
            <person name="Haerty W."/>
            <person name="Hahn M.W."/>
            <person name="Halligan D.L."/>
            <person name="Halpern A.L."/>
            <person name="Halter G.M."/>
            <person name="Han M.V."/>
            <person name="Heger A."/>
            <person name="Hillier L."/>
            <person name="Hinrichs A.S."/>
            <person name="Holmes I."/>
            <person name="Hoskins R.A."/>
            <person name="Hubisz M.J."/>
            <person name="Hultmark D."/>
            <person name="Huntley M.A."/>
            <person name="Jaffe D.B."/>
            <person name="Jagadeeshan S."/>
            <person name="Jeck W.R."/>
            <person name="Johnson J."/>
            <person name="Jones C.D."/>
            <person name="Jordan W.C."/>
            <person name="Karpen G.H."/>
            <person name="Kataoka E."/>
            <person name="Keightley P.D."/>
            <person name="Kheradpour P."/>
            <person name="Kirkness E.F."/>
            <person name="Koerich L.B."/>
            <person name="Kristiansen K."/>
            <person name="Kudrna D."/>
            <person name="Kulathinal R.J."/>
            <person name="Kumar S."/>
            <person name="Kwok R."/>
            <person name="Lander E."/>
            <person name="Langley C.H."/>
            <person name="Lapoint R."/>
            <person name="Lazzaro B.P."/>
            <person name="Lee S.J."/>
            <person name="Levesque L."/>
            <person name="Li R."/>
            <person name="Lin C.F."/>
            <person name="Lin M.F."/>
            <person name="Lindblad-Toh K."/>
            <person name="Llopart A."/>
            <person name="Long M."/>
            <person name="Low L."/>
            <person name="Lozovsky E."/>
            <person name="Lu J."/>
            <person name="Luo M."/>
            <person name="Machado C.A."/>
            <person name="Makalowski W."/>
            <person name="Marzo M."/>
            <person name="Matsuda M."/>
            <person name="Matzkin L."/>
            <person name="McAllister B."/>
            <person name="McBride C.S."/>
            <person name="McKernan B."/>
            <person name="McKernan K."/>
            <person name="Mendez-Lago M."/>
            <person name="Minx P."/>
            <person name="Mollenhauer M.U."/>
            <person name="Montooth K."/>
            <person name="Mount S.M."/>
            <person name="Mu X."/>
            <person name="Myers E."/>
            <person name="Negre B."/>
            <person name="Newfeld S."/>
            <person name="Nielsen R."/>
            <person name="Noor M.A."/>
            <person name="O'Grady P."/>
            <person name="Pachter L."/>
            <person name="Papaceit M."/>
            <person name="Parisi M.J."/>
            <person name="Parisi M."/>
            <person name="Parts L."/>
            <person name="Pedersen J.S."/>
            <person name="Pesole G."/>
            <person name="Phillippy A.M."/>
            <person name="Ponting C.P."/>
            <person name="Pop M."/>
            <person name="Porcelli D."/>
            <person name="Powell J.R."/>
            <person name="Prohaska S."/>
            <person name="Pruitt K."/>
            <person name="Puig M."/>
            <person name="Quesneville H."/>
            <person name="Ram K.R."/>
            <person name="Rand D."/>
            <person name="Rasmussen M.D."/>
            <person name="Reed L.K."/>
            <person name="Reenan R."/>
            <person name="Reily A."/>
            <person name="Remington K.A."/>
            <person name="Rieger T.T."/>
            <person name="Ritchie M.G."/>
            <person name="Robin C."/>
            <person name="Rogers Y.H."/>
            <person name="Rohde C."/>
            <person name="Rozas J."/>
            <person name="Rubenfield M.J."/>
            <person name="Ruiz A."/>
            <person name="Russo S."/>
            <person name="Salzberg S.L."/>
            <person name="Sanchez-Gracia A."/>
            <person name="Saranga D.J."/>
            <person name="Sato H."/>
            <person name="Schaeffer S.W."/>
            <person name="Schatz M.C."/>
            <person name="Schlenke T."/>
            <person name="Schwartz R."/>
            <person name="Segarra C."/>
            <person name="Singh R.S."/>
            <person name="Sirot L."/>
            <person name="Sirota M."/>
            <person name="Sisneros N.B."/>
            <person name="Smith C.D."/>
            <person name="Smith T.F."/>
            <person name="Spieth J."/>
            <person name="Stage D.E."/>
            <person name="Stark A."/>
            <person name="Stephan W."/>
            <person name="Strausberg R.L."/>
            <person name="Strempel S."/>
            <person name="Sturgill D."/>
            <person name="Sutton G."/>
            <person name="Sutton G.G."/>
            <person name="Tao W."/>
            <person name="Teichmann S."/>
            <person name="Tobari Y.N."/>
            <person name="Tomimura Y."/>
            <person name="Tsolas J.M."/>
            <person name="Valente V.L."/>
            <person name="Venter E."/>
            <person name="Venter J.C."/>
            <person name="Vicario S."/>
            <person name="Vieira F.G."/>
            <person name="Vilella A.J."/>
            <person name="Villasante A."/>
            <person name="Walenz B."/>
            <person name="Wang J."/>
            <person name="Wasserman M."/>
            <person name="Watts T."/>
            <person name="Wilson D."/>
            <person name="Wilson R.K."/>
            <person name="Wing R.A."/>
            <person name="Wolfner M.F."/>
            <person name="Wong A."/>
            <person name="Wong G.K."/>
            <person name="Wu C.I."/>
            <person name="Wu G."/>
            <person name="Yamamoto D."/>
            <person name="Yang H.P."/>
            <person name="Yang S.P."/>
            <person name="Yorke J.A."/>
            <person name="Yoshida K."/>
            <person name="Zdobnov E."/>
            <person name="Zhang P."/>
            <person name="Zhang Y."/>
            <person name="Zimin A.V."/>
            <person name="Baldwin J."/>
            <person name="Abdouelleil A."/>
            <person name="Abdulkadir J."/>
            <person name="Abebe A."/>
            <person name="Abera B."/>
            <person name="Abreu J."/>
            <person name="Acer S.C."/>
            <person name="Aftuck L."/>
            <person name="Alexander A."/>
            <person name="An P."/>
            <person name="Anderson E."/>
            <person name="Anderson S."/>
            <person name="Arachi H."/>
            <person name="Azer M."/>
            <person name="Bachantsang P."/>
            <person name="Barry A."/>
            <person name="Bayul T."/>
            <person name="Berlin A."/>
            <person name="Bessette D."/>
            <person name="Bloom T."/>
            <person name="Blye J."/>
            <person name="Boguslavskiy L."/>
            <person name="Bonnet C."/>
            <person name="Boukhgalter B."/>
            <person name="Bourzgui I."/>
            <person name="Brown A."/>
            <person name="Cahill P."/>
            <person name="Channer S."/>
            <person name="Cheshatsang Y."/>
            <person name="Chuda L."/>
            <person name="Citroen M."/>
            <person name="Collymore A."/>
            <person name="Cooke P."/>
            <person name="Costello M."/>
            <person name="D'Aco K."/>
            <person name="Daza R."/>
            <person name="De Haan G."/>
            <person name="DeGray S."/>
            <person name="DeMaso C."/>
            <person name="Dhargay N."/>
            <person name="Dooley K."/>
            <person name="Dooley E."/>
            <person name="Doricent M."/>
            <person name="Dorje P."/>
            <person name="Dorjee K."/>
            <person name="Dupes A."/>
            <person name="Elong R."/>
            <person name="Falk J."/>
            <person name="Farina A."/>
            <person name="Faro S."/>
            <person name="Ferguson D."/>
            <person name="Fisher S."/>
            <person name="Foley C.D."/>
            <person name="Franke A."/>
            <person name="Friedrich D."/>
            <person name="Gadbois L."/>
            <person name="Gearin G."/>
            <person name="Gearin C.R."/>
            <person name="Giannoukos G."/>
            <person name="Goode T."/>
            <person name="Graham J."/>
            <person name="Grandbois E."/>
            <person name="Grewal S."/>
            <person name="Gyaltsen K."/>
            <person name="Hafez N."/>
            <person name="Hagos B."/>
            <person name="Hall J."/>
            <person name="Henson C."/>
            <person name="Hollinger A."/>
            <person name="Honan T."/>
            <person name="Huard M.D."/>
            <person name="Hughes L."/>
            <person name="Hurhula B."/>
            <person name="Husby M.E."/>
            <person name="Kamat A."/>
            <person name="Kanga B."/>
            <person name="Kashin S."/>
            <person name="Khazanovich D."/>
            <person name="Kisner P."/>
            <person name="Lance K."/>
            <person name="Lara M."/>
            <person name="Lee W."/>
            <person name="Lennon N."/>
            <person name="Letendre F."/>
            <person name="LeVine R."/>
            <person name="Lipovsky A."/>
            <person name="Liu X."/>
            <person name="Liu J."/>
            <person name="Liu S."/>
            <person name="Lokyitsang T."/>
            <person name="Lokyitsang Y."/>
            <person name="Lubonja R."/>
            <person name="Lui A."/>
            <person name="MacDonald P."/>
            <person name="Magnisalis V."/>
            <person name="Maru K."/>
            <person name="Matthews C."/>
            <person name="McCusker W."/>
            <person name="McDonough S."/>
            <person name="Mehta T."/>
            <person name="Meldrim J."/>
            <person name="Meneus L."/>
            <person name="Mihai O."/>
            <person name="Mihalev A."/>
            <person name="Mihova T."/>
            <person name="Mittelman R."/>
            <person name="Mlenga V."/>
            <person name="Montmayeur A."/>
            <person name="Mulrain L."/>
            <person name="Navidi A."/>
            <person name="Naylor J."/>
            <person name="Negash T."/>
            <person name="Nguyen T."/>
            <person name="Nguyen N."/>
            <person name="Nicol R."/>
            <person name="Norbu C."/>
            <person name="Norbu N."/>
            <person name="Novod N."/>
            <person name="O'Neill B."/>
            <person name="Osman S."/>
            <person name="Markiewicz E."/>
            <person name="Oyono O.L."/>
            <person name="Patti C."/>
            <person name="Phunkhang P."/>
            <person name="Pierre F."/>
            <person name="Priest M."/>
            <person name="Raghuraman S."/>
            <person name="Rege F."/>
            <person name="Reyes R."/>
            <person name="Rise C."/>
            <person name="Rogov P."/>
            <person name="Ross K."/>
            <person name="Ryan E."/>
            <person name="Settipalli S."/>
            <person name="Shea T."/>
            <person name="Sherpa N."/>
            <person name="Shi L."/>
            <person name="Shih D."/>
            <person name="Sparrow T."/>
            <person name="Spaulding J."/>
            <person name="Stalker J."/>
            <person name="Stange-Thomann N."/>
            <person name="Stavropoulos S."/>
            <person name="Stone C."/>
            <person name="Strader C."/>
            <person name="Tesfaye S."/>
            <person name="Thomson T."/>
            <person name="Thoulutsang Y."/>
            <person name="Thoulutsang D."/>
            <person name="Topham K."/>
            <person name="Topping I."/>
            <person name="Tsamla T."/>
            <person name="Vassiliev H."/>
            <person name="Vo A."/>
            <person name="Wangchuk T."/>
            <person name="Wangdi T."/>
            <person name="Weiand M."/>
            <person name="Wilkinson J."/>
            <person name="Wilson A."/>
            <person name="Yadav S."/>
            <person name="Young G."/>
            <person name="Yu Q."/>
            <person name="Zembek L."/>
            <person name="Zhong D."/>
            <person name="Zimmer A."/>
            <person name="Zwirko Z."/>
            <person name="Jaffe D.B."/>
            <person name="Alvarez P."/>
            <person name="Brockman W."/>
            <person name="Butler J."/>
            <person name="Chin C."/>
            <person name="Gnerre S."/>
            <person name="Grabherr M."/>
            <person name="Kleber M."/>
            <person name="Mauceli E."/>
            <person name="MacCallum I."/>
        </authorList>
    </citation>
    <scope>NUCLEOTIDE SEQUENCE [LARGE SCALE GENOMIC DNA]</scope>
    <source>
        <strain evidence="11">Tucson 15010-1051.87</strain>
    </source>
</reference>
<feature type="transmembrane region" description="Helical" evidence="8">
    <location>
        <begin position="309"/>
        <end position="335"/>
    </location>
</feature>
<keyword evidence="7" id="KW-0325">Glycoprotein</keyword>
<evidence type="ECO:0000256" key="3">
    <source>
        <dbReference type="ARBA" id="ARBA00022692"/>
    </source>
</evidence>
<dbReference type="FunCoup" id="B4LP32">
    <property type="interactions" value="19"/>
</dbReference>
<evidence type="ECO:0000256" key="5">
    <source>
        <dbReference type="ARBA" id="ARBA00023136"/>
    </source>
</evidence>
<proteinExistence type="predicted"/>
<dbReference type="InParanoid" id="B4LP32"/>
<dbReference type="Proteomes" id="UP000008792">
    <property type="component" value="Unassembled WGS sequence"/>
</dbReference>
<feature type="chain" id="PRO_5006457346" description="Ionotropic glutamate receptor C-terminal domain-containing protein" evidence="9">
    <location>
        <begin position="26"/>
        <end position="596"/>
    </location>
</feature>
<evidence type="ECO:0000313" key="11">
    <source>
        <dbReference type="Proteomes" id="UP000008792"/>
    </source>
</evidence>
<sequence>MSAGLGVMRLFIIFMLGCLCPRQHCVQLEDWPDHADSQPRLLQLLQRIRLERHFETIVVYGRAPCVFHELLPQLELPTVLLANGSSLADWRFNSESTLLLCCGLSAEQEHNPHTLLRLQQARRLVQLAPKIRPRWLCAVYFAREQHNVAMLDARGNVYSCRLFQQPNYVQLVSFGSDSDSNSSSIYVQQYGNVQGAAIISEADQLMPRSMLFRNPSTGQLEMVGFVCNLINTFVRRLNATLKLRPDIELGKTIYYGIMERRVQGNELDVAASLTTTLTTNNMDYLSYPFVSTSYCFMIPLPARLPYKKIYTVIVEPLVLGVLLLLFLIFSLLLIYSQELSWRRLSLSQLLLNDRCLRGLLGQAFPWPQQASRHLKAICLLLCFASLMTTTMYESYLQSFFTHPPAESMLRSFADFRDSPYRIAVDRKEANRMLQSYNLTTDHARNAFILESWHEFVKMRDTFNASFIYPVTRLRWKSYNEQQKLFQEPMFYYSEDVCLHRFMLMCLPVRRHWPYRQLFENHMLSMWEFGVMQLWVRRAFYDMVQLNMTKLVDFSSGKPEEDAVYVRDLSWIFFFYVSANLLACICFAVEFCWGRYV</sequence>
<gene>
    <name evidence="10" type="primary">Dvir\GJ22476</name>
    <name evidence="10" type="ORF">Dvir_GJ22476</name>
</gene>
<dbReference type="SUPFAM" id="SSF53850">
    <property type="entry name" value="Periplasmic binding protein-like II"/>
    <property type="match status" value="1"/>
</dbReference>
<evidence type="ECO:0000256" key="9">
    <source>
        <dbReference type="SAM" id="SignalP"/>
    </source>
</evidence>
<feature type="signal peptide" evidence="9">
    <location>
        <begin position="1"/>
        <end position="25"/>
    </location>
</feature>
<evidence type="ECO:0000256" key="8">
    <source>
        <dbReference type="SAM" id="Phobius"/>
    </source>
</evidence>
<keyword evidence="11" id="KW-1185">Reference proteome</keyword>
<feature type="transmembrane region" description="Helical" evidence="8">
    <location>
        <begin position="570"/>
        <end position="592"/>
    </location>
</feature>
<keyword evidence="2" id="KW-1003">Cell membrane</keyword>
<dbReference type="KEGG" id="dvi:6625583"/>
<dbReference type="EMBL" id="CH940648">
    <property type="protein sequence ID" value="EDW62226.2"/>
    <property type="molecule type" value="Genomic_DNA"/>
</dbReference>
<comment type="subcellular location">
    <subcellularLocation>
        <location evidence="1">Cell membrane</location>
        <topology evidence="1">Multi-pass membrane protein</topology>
    </subcellularLocation>
</comment>
<evidence type="ECO:0000256" key="1">
    <source>
        <dbReference type="ARBA" id="ARBA00004651"/>
    </source>
</evidence>
<keyword evidence="4 8" id="KW-1133">Transmembrane helix</keyword>
<keyword evidence="5 8" id="KW-0472">Membrane</keyword>
<dbReference type="eggNOG" id="ENOG502T9I5">
    <property type="taxonomic scope" value="Eukaryota"/>
</dbReference>
<evidence type="ECO:0000256" key="7">
    <source>
        <dbReference type="ARBA" id="ARBA00023180"/>
    </source>
</evidence>
<dbReference type="InterPro" id="IPR052192">
    <property type="entry name" value="Insect_Ionotropic_Sensory_Rcpt"/>
</dbReference>
<name>B4LP32_DROVI</name>
<dbReference type="AlphaFoldDB" id="B4LP32"/>
<accession>B4LP32</accession>
<keyword evidence="9" id="KW-0732">Signal</keyword>
<organism evidence="10 11">
    <name type="scientific">Drosophila virilis</name>
    <name type="common">Fruit fly</name>
    <dbReference type="NCBI Taxonomy" id="7244"/>
    <lineage>
        <taxon>Eukaryota</taxon>
        <taxon>Metazoa</taxon>
        <taxon>Ecdysozoa</taxon>
        <taxon>Arthropoda</taxon>
        <taxon>Hexapoda</taxon>
        <taxon>Insecta</taxon>
        <taxon>Pterygota</taxon>
        <taxon>Neoptera</taxon>
        <taxon>Endopterygota</taxon>
        <taxon>Diptera</taxon>
        <taxon>Brachycera</taxon>
        <taxon>Muscomorpha</taxon>
        <taxon>Ephydroidea</taxon>
        <taxon>Drosophilidae</taxon>
        <taxon>Drosophila</taxon>
    </lineage>
</organism>
<dbReference type="OrthoDB" id="7851868at2759"/>
<keyword evidence="3 8" id="KW-0812">Transmembrane</keyword>
<evidence type="ECO:0008006" key="12">
    <source>
        <dbReference type="Google" id="ProtNLM"/>
    </source>
</evidence>
<dbReference type="PANTHER" id="PTHR42643:SF41">
    <property type="entry name" value="IONOTROPIC RECEPTOR 20A-RELATED"/>
    <property type="match status" value="1"/>
</dbReference>
<keyword evidence="6" id="KW-0675">Receptor</keyword>
<evidence type="ECO:0000256" key="4">
    <source>
        <dbReference type="ARBA" id="ARBA00022989"/>
    </source>
</evidence>
<dbReference type="HOGENOM" id="CLU_021814_2_1_1"/>
<dbReference type="PANTHER" id="PTHR42643">
    <property type="entry name" value="IONOTROPIC RECEPTOR 20A-RELATED"/>
    <property type="match status" value="1"/>
</dbReference>
<evidence type="ECO:0000256" key="6">
    <source>
        <dbReference type="ARBA" id="ARBA00023170"/>
    </source>
</evidence>
<protein>
    <recommendedName>
        <fullName evidence="12">Ionotropic glutamate receptor C-terminal domain-containing protein</fullName>
    </recommendedName>
</protein>
<evidence type="ECO:0000256" key="2">
    <source>
        <dbReference type="ARBA" id="ARBA00022475"/>
    </source>
</evidence>
<dbReference type="GO" id="GO:0005886">
    <property type="term" value="C:plasma membrane"/>
    <property type="evidence" value="ECO:0007669"/>
    <property type="project" value="UniProtKB-SubCell"/>
</dbReference>